<dbReference type="OrthoDB" id="1690807at2"/>
<evidence type="ECO:0000313" key="1">
    <source>
        <dbReference type="EMBL" id="SHK46009.1"/>
    </source>
</evidence>
<dbReference type="RefSeq" id="WP_084112093.1">
    <property type="nucleotide sequence ID" value="NZ_FRAG01000065.1"/>
</dbReference>
<accession>A0A1M6SN26</accession>
<sequence>MNSIRIKKFKLEIYAPQEYIVRLINTLNKAVVYDNVASVTEAIGYWRPLENNSLFNGKKNKIYKENGGGNNV</sequence>
<dbReference type="EMBL" id="FRAG01000065">
    <property type="protein sequence ID" value="SHK46009.1"/>
    <property type="molecule type" value="Genomic_DNA"/>
</dbReference>
<organism evidence="1 2">
    <name type="scientific">Paramaledivibacter caminithermalis (strain DSM 15212 / CIP 107654 / DViRD3)</name>
    <name type="common">Clostridium caminithermale</name>
    <dbReference type="NCBI Taxonomy" id="1121301"/>
    <lineage>
        <taxon>Bacteria</taxon>
        <taxon>Bacillati</taxon>
        <taxon>Bacillota</taxon>
        <taxon>Clostridia</taxon>
        <taxon>Peptostreptococcales</taxon>
        <taxon>Caminicellaceae</taxon>
        <taxon>Paramaledivibacter</taxon>
    </lineage>
</organism>
<dbReference type="STRING" id="1121301.SAMN02745912_03364"/>
<dbReference type="AlphaFoldDB" id="A0A1M6SN26"/>
<keyword evidence="2" id="KW-1185">Reference proteome</keyword>
<reference evidence="1 2" key="1">
    <citation type="submission" date="2016-11" db="EMBL/GenBank/DDBJ databases">
        <authorList>
            <person name="Jaros S."/>
            <person name="Januszkiewicz K."/>
            <person name="Wedrychowicz H."/>
        </authorList>
    </citation>
    <scope>NUCLEOTIDE SEQUENCE [LARGE SCALE GENOMIC DNA]</scope>
    <source>
        <strain evidence="1 2">DSM 15212</strain>
    </source>
</reference>
<proteinExistence type="predicted"/>
<protein>
    <submittedName>
        <fullName evidence="1">Uncharacterized protein</fullName>
    </submittedName>
</protein>
<gene>
    <name evidence="1" type="ORF">SAMN02745912_03364</name>
</gene>
<evidence type="ECO:0000313" key="2">
    <source>
        <dbReference type="Proteomes" id="UP000184465"/>
    </source>
</evidence>
<dbReference type="Proteomes" id="UP000184465">
    <property type="component" value="Unassembled WGS sequence"/>
</dbReference>
<name>A0A1M6SN26_PARC5</name>